<keyword evidence="3" id="KW-1185">Reference proteome</keyword>
<gene>
    <name evidence="2" type="ORF">CC80DRAFT_594687</name>
</gene>
<protein>
    <submittedName>
        <fullName evidence="2">Uncharacterized protein</fullName>
    </submittedName>
</protein>
<dbReference type="AlphaFoldDB" id="A0A6A5TS11"/>
<sequence length="269" mass="29647">MVSTRSKTQTQTQTHLDDFTPKDSTLNKAPASDKPTAKRKATAQTEAAASKKRKPSSPTSRKRPAKQAKTSKPAANKDVIVINRAPVLHLWSACVTHFLYPSLPWSTCLSAGSAISTICAISKGRSIGTVSEKDESEAAESRRRKEKRKQKDLDEVEVMDFRLKLKDGLTLVGSEARGKPGSEDALRKKFDGGSGGGEGGAYEKVKKCFEDVLGEWEGEEEELSRRGFGFYEEFRPEVGKGQKGWGRKGELSLEKVREVVGRGLVWRFV</sequence>
<feature type="region of interest" description="Disordered" evidence="1">
    <location>
        <begin position="1"/>
        <end position="74"/>
    </location>
</feature>
<feature type="compositionally biased region" description="Basic and acidic residues" evidence="1">
    <location>
        <begin position="139"/>
        <end position="151"/>
    </location>
</feature>
<reference evidence="2" key="1">
    <citation type="journal article" date="2020" name="Stud. Mycol.">
        <title>101 Dothideomycetes genomes: a test case for predicting lifestyles and emergence of pathogens.</title>
        <authorList>
            <person name="Haridas S."/>
            <person name="Albert R."/>
            <person name="Binder M."/>
            <person name="Bloem J."/>
            <person name="Labutti K."/>
            <person name="Salamov A."/>
            <person name="Andreopoulos B."/>
            <person name="Baker S."/>
            <person name="Barry K."/>
            <person name="Bills G."/>
            <person name="Bluhm B."/>
            <person name="Cannon C."/>
            <person name="Castanera R."/>
            <person name="Culley D."/>
            <person name="Daum C."/>
            <person name="Ezra D."/>
            <person name="Gonzalez J."/>
            <person name="Henrissat B."/>
            <person name="Kuo A."/>
            <person name="Liang C."/>
            <person name="Lipzen A."/>
            <person name="Lutzoni F."/>
            <person name="Magnuson J."/>
            <person name="Mondo S."/>
            <person name="Nolan M."/>
            <person name="Ohm R."/>
            <person name="Pangilinan J."/>
            <person name="Park H.-J."/>
            <person name="Ramirez L."/>
            <person name="Alfaro M."/>
            <person name="Sun H."/>
            <person name="Tritt A."/>
            <person name="Yoshinaga Y."/>
            <person name="Zwiers L.-H."/>
            <person name="Turgeon B."/>
            <person name="Goodwin S."/>
            <person name="Spatafora J."/>
            <person name="Crous P."/>
            <person name="Grigoriev I."/>
        </authorList>
    </citation>
    <scope>NUCLEOTIDE SEQUENCE</scope>
    <source>
        <strain evidence="2">CBS 675.92</strain>
    </source>
</reference>
<dbReference type="Proteomes" id="UP000800035">
    <property type="component" value="Unassembled WGS sequence"/>
</dbReference>
<dbReference type="EMBL" id="ML976996">
    <property type="protein sequence ID" value="KAF1955074.1"/>
    <property type="molecule type" value="Genomic_DNA"/>
</dbReference>
<evidence type="ECO:0000313" key="3">
    <source>
        <dbReference type="Proteomes" id="UP000800035"/>
    </source>
</evidence>
<dbReference type="OrthoDB" id="514070at2759"/>
<proteinExistence type="predicted"/>
<organism evidence="2 3">
    <name type="scientific">Byssothecium circinans</name>
    <dbReference type="NCBI Taxonomy" id="147558"/>
    <lineage>
        <taxon>Eukaryota</taxon>
        <taxon>Fungi</taxon>
        <taxon>Dikarya</taxon>
        <taxon>Ascomycota</taxon>
        <taxon>Pezizomycotina</taxon>
        <taxon>Dothideomycetes</taxon>
        <taxon>Pleosporomycetidae</taxon>
        <taxon>Pleosporales</taxon>
        <taxon>Massarineae</taxon>
        <taxon>Massarinaceae</taxon>
        <taxon>Byssothecium</taxon>
    </lineage>
</organism>
<feature type="compositionally biased region" description="Basic and acidic residues" evidence="1">
    <location>
        <begin position="176"/>
        <end position="191"/>
    </location>
</feature>
<accession>A0A6A5TS11</accession>
<evidence type="ECO:0000256" key="1">
    <source>
        <dbReference type="SAM" id="MobiDB-lite"/>
    </source>
</evidence>
<feature type="compositionally biased region" description="Basic residues" evidence="1">
    <location>
        <begin position="50"/>
        <end position="66"/>
    </location>
</feature>
<name>A0A6A5TS11_9PLEO</name>
<feature type="region of interest" description="Disordered" evidence="1">
    <location>
        <begin position="129"/>
        <end position="151"/>
    </location>
</feature>
<feature type="region of interest" description="Disordered" evidence="1">
    <location>
        <begin position="174"/>
        <end position="196"/>
    </location>
</feature>
<evidence type="ECO:0000313" key="2">
    <source>
        <dbReference type="EMBL" id="KAF1955074.1"/>
    </source>
</evidence>